<dbReference type="Proteomes" id="UP000800041">
    <property type="component" value="Unassembled WGS sequence"/>
</dbReference>
<name>A0A6G1HFP8_9PEZI</name>
<protein>
    <submittedName>
        <fullName evidence="1">Uncharacterized protein</fullName>
    </submittedName>
</protein>
<accession>A0A6G1HFP8</accession>
<keyword evidence="2" id="KW-1185">Reference proteome</keyword>
<dbReference type="EMBL" id="ML977138">
    <property type="protein sequence ID" value="KAF1992003.1"/>
    <property type="molecule type" value="Genomic_DNA"/>
</dbReference>
<gene>
    <name evidence="1" type="ORF">K402DRAFT_322060</name>
</gene>
<dbReference type="OrthoDB" id="3944128at2759"/>
<evidence type="ECO:0000313" key="1">
    <source>
        <dbReference type="EMBL" id="KAF1992003.1"/>
    </source>
</evidence>
<proteinExistence type="predicted"/>
<dbReference type="AlphaFoldDB" id="A0A6G1HFP8"/>
<organism evidence="1 2">
    <name type="scientific">Aulographum hederae CBS 113979</name>
    <dbReference type="NCBI Taxonomy" id="1176131"/>
    <lineage>
        <taxon>Eukaryota</taxon>
        <taxon>Fungi</taxon>
        <taxon>Dikarya</taxon>
        <taxon>Ascomycota</taxon>
        <taxon>Pezizomycotina</taxon>
        <taxon>Dothideomycetes</taxon>
        <taxon>Pleosporomycetidae</taxon>
        <taxon>Aulographales</taxon>
        <taxon>Aulographaceae</taxon>
    </lineage>
</organism>
<reference evidence="1" key="1">
    <citation type="journal article" date="2020" name="Stud. Mycol.">
        <title>101 Dothideomycetes genomes: a test case for predicting lifestyles and emergence of pathogens.</title>
        <authorList>
            <person name="Haridas S."/>
            <person name="Albert R."/>
            <person name="Binder M."/>
            <person name="Bloem J."/>
            <person name="Labutti K."/>
            <person name="Salamov A."/>
            <person name="Andreopoulos B."/>
            <person name="Baker S."/>
            <person name="Barry K."/>
            <person name="Bills G."/>
            <person name="Bluhm B."/>
            <person name="Cannon C."/>
            <person name="Castanera R."/>
            <person name="Culley D."/>
            <person name="Daum C."/>
            <person name="Ezra D."/>
            <person name="Gonzalez J."/>
            <person name="Henrissat B."/>
            <person name="Kuo A."/>
            <person name="Liang C."/>
            <person name="Lipzen A."/>
            <person name="Lutzoni F."/>
            <person name="Magnuson J."/>
            <person name="Mondo S."/>
            <person name="Nolan M."/>
            <person name="Ohm R."/>
            <person name="Pangilinan J."/>
            <person name="Park H.-J."/>
            <person name="Ramirez L."/>
            <person name="Alfaro M."/>
            <person name="Sun H."/>
            <person name="Tritt A."/>
            <person name="Yoshinaga Y."/>
            <person name="Zwiers L.-H."/>
            <person name="Turgeon B."/>
            <person name="Goodwin S."/>
            <person name="Spatafora J."/>
            <person name="Crous P."/>
            <person name="Grigoriev I."/>
        </authorList>
    </citation>
    <scope>NUCLEOTIDE SEQUENCE</scope>
    <source>
        <strain evidence="1">CBS 113979</strain>
    </source>
</reference>
<evidence type="ECO:0000313" key="2">
    <source>
        <dbReference type="Proteomes" id="UP000800041"/>
    </source>
</evidence>
<sequence length="371" mass="36487">MDLAHATTYPVTIEAQTSVANVAFGGSSLTAIYDPSSTGLLLPNGQTLAAGSPTAIDGTTISFDTSASFAAVNGVTQPLQPSLVLQSTSPAATVIAAAAIVISDGSTLATFAFAGTSSAGIVLPGGQTLAPGQETVAQGTTYSLSPSEAVAVVNGVTANLYTVTYAPQSAGIYLANGDVLAPGHETEVDGTTYSLAPSETAVVINGVTAPLAPPVVTPYATEHITLGSSIQTVTYAPSSAGIILPNGEVLVPGYSTEVSGTMYSLSPSEIAVVVDGQTAVLHPGVQETGSAAVVTIDGSVVTLSHAGGPKTTNSVDVGGYINSGLGGGASTASGNGTEEFTGDAMGLKSMGRGIILASLGTALISVFMSGR</sequence>